<dbReference type="Pfam" id="PF16488">
    <property type="entry name" value="ArgoL2"/>
    <property type="match status" value="1"/>
</dbReference>
<dbReference type="InterPro" id="IPR003165">
    <property type="entry name" value="Piwi"/>
</dbReference>
<evidence type="ECO:0000259" key="2">
    <source>
        <dbReference type="PROSITE" id="PS50822"/>
    </source>
</evidence>
<dbReference type="Proteomes" id="UP000285301">
    <property type="component" value="Unassembled WGS sequence"/>
</dbReference>
<dbReference type="InterPro" id="IPR003100">
    <property type="entry name" value="PAZ_dom"/>
</dbReference>
<sequence>LVYAAKFSMNPKVSIRSSIFNPDSEKKELGENKFLNFGYYSNVKRTQRRWVCNVDRAAAVFNHGWPLLDVFKELGVRISPPYFINDNDRNKLKEKLNGLKIFVTHLAYRRKYTFEGLTERTVSRTIINIDGKDMSVRDYFEQKYSTVLKKPLRPHFPCVIVGRDKYLPLKVCVLLPNQPAQGKLSEKILSQITRQSLITPRERFQVIEESRNSMCSDANNYIQHFGVSINQRPMHVKGRVLPLPLLQNKHLSDYPSSFQPQSFGSWRMTSPEKHFFLAVQLRTWLVFNFDNGLQPDEIYRFVGKLIEVASRYGVIISDPIECATLSYSEFKGQIGSNLFDRALKNMQNLQLLMFIIPKEDGLYEEIKQAGDVIYGLPSQCIASKHFRPQWNGWRPMVLNDDYIGNVLQKVNFRLGGINTILDYRSKPKYLKERTM</sequence>
<name>A0A3S3NAN7_9ACAR</name>
<dbReference type="Pfam" id="PF02170">
    <property type="entry name" value="PAZ"/>
    <property type="match status" value="1"/>
</dbReference>
<keyword evidence="4" id="KW-1185">Reference proteome</keyword>
<dbReference type="STRING" id="1965070.A0A3S3NAN7"/>
<feature type="domain" description="Piwi" evidence="2">
    <location>
        <begin position="351"/>
        <end position="435"/>
    </location>
</feature>
<gene>
    <name evidence="3" type="ORF">B4U79_17092</name>
</gene>
<feature type="non-terminal residue" evidence="3">
    <location>
        <position position="1"/>
    </location>
</feature>
<dbReference type="Gene3D" id="2.170.260.10">
    <property type="entry name" value="paz domain"/>
    <property type="match status" value="1"/>
</dbReference>
<dbReference type="InterPro" id="IPR032472">
    <property type="entry name" value="ArgoL2"/>
</dbReference>
<evidence type="ECO:0000313" key="4">
    <source>
        <dbReference type="Proteomes" id="UP000285301"/>
    </source>
</evidence>
<dbReference type="AlphaFoldDB" id="A0A3S3NAN7"/>
<evidence type="ECO:0000259" key="1">
    <source>
        <dbReference type="PROSITE" id="PS50821"/>
    </source>
</evidence>
<dbReference type="OrthoDB" id="5868801at2759"/>
<dbReference type="EMBL" id="NCKU01017776">
    <property type="protein sequence ID" value="RWR98934.1"/>
    <property type="molecule type" value="Genomic_DNA"/>
</dbReference>
<dbReference type="SUPFAM" id="SSF53098">
    <property type="entry name" value="Ribonuclease H-like"/>
    <property type="match status" value="1"/>
</dbReference>
<organism evidence="3 4">
    <name type="scientific">Dinothrombium tinctorium</name>
    <dbReference type="NCBI Taxonomy" id="1965070"/>
    <lineage>
        <taxon>Eukaryota</taxon>
        <taxon>Metazoa</taxon>
        <taxon>Ecdysozoa</taxon>
        <taxon>Arthropoda</taxon>
        <taxon>Chelicerata</taxon>
        <taxon>Arachnida</taxon>
        <taxon>Acari</taxon>
        <taxon>Acariformes</taxon>
        <taxon>Trombidiformes</taxon>
        <taxon>Prostigmata</taxon>
        <taxon>Anystina</taxon>
        <taxon>Parasitengona</taxon>
        <taxon>Trombidioidea</taxon>
        <taxon>Trombidiidae</taxon>
        <taxon>Dinothrombium</taxon>
    </lineage>
</organism>
<reference evidence="3 4" key="1">
    <citation type="journal article" date="2018" name="Gigascience">
        <title>Genomes of trombidid mites reveal novel predicted allergens and laterally-transferred genes associated with secondary metabolism.</title>
        <authorList>
            <person name="Dong X."/>
            <person name="Chaisiri K."/>
            <person name="Xia D."/>
            <person name="Armstrong S.D."/>
            <person name="Fang Y."/>
            <person name="Donnelly M.J."/>
            <person name="Kadowaki T."/>
            <person name="McGarry J.W."/>
            <person name="Darby A.C."/>
            <person name="Makepeace B.L."/>
        </authorList>
    </citation>
    <scope>NUCLEOTIDE SEQUENCE [LARGE SCALE GENOMIC DNA]</scope>
    <source>
        <strain evidence="3">UoL-WK</strain>
    </source>
</reference>
<dbReference type="PANTHER" id="PTHR22891">
    <property type="entry name" value="EUKARYOTIC TRANSLATION INITIATION FACTOR 2C"/>
    <property type="match status" value="1"/>
</dbReference>
<dbReference type="InterPro" id="IPR036085">
    <property type="entry name" value="PAZ_dom_sf"/>
</dbReference>
<protein>
    <submittedName>
        <fullName evidence="3">Protein argonaute 5-like protein</fullName>
    </submittedName>
</protein>
<dbReference type="Gene3D" id="3.40.50.2300">
    <property type="match status" value="1"/>
</dbReference>
<dbReference type="InterPro" id="IPR012337">
    <property type="entry name" value="RNaseH-like_sf"/>
</dbReference>
<comment type="caution">
    <text evidence="3">The sequence shown here is derived from an EMBL/GenBank/DDBJ whole genome shotgun (WGS) entry which is preliminary data.</text>
</comment>
<proteinExistence type="predicted"/>
<dbReference type="PROSITE" id="PS50821">
    <property type="entry name" value="PAZ"/>
    <property type="match status" value="1"/>
</dbReference>
<evidence type="ECO:0000313" key="3">
    <source>
        <dbReference type="EMBL" id="RWR98934.1"/>
    </source>
</evidence>
<accession>A0A3S3NAN7</accession>
<dbReference type="PROSITE" id="PS50822">
    <property type="entry name" value="PIWI"/>
    <property type="match status" value="1"/>
</dbReference>
<feature type="non-terminal residue" evidence="3">
    <location>
        <position position="435"/>
    </location>
</feature>
<feature type="domain" description="PAZ" evidence="1">
    <location>
        <begin position="66"/>
        <end position="176"/>
    </location>
</feature>
<dbReference type="GO" id="GO:0003723">
    <property type="term" value="F:RNA binding"/>
    <property type="evidence" value="ECO:0007669"/>
    <property type="project" value="InterPro"/>
</dbReference>
<dbReference type="GO" id="GO:0034587">
    <property type="term" value="P:piRNA processing"/>
    <property type="evidence" value="ECO:0007669"/>
    <property type="project" value="UniProtKB-ARBA"/>
</dbReference>
<dbReference type="SUPFAM" id="SSF101690">
    <property type="entry name" value="PAZ domain"/>
    <property type="match status" value="1"/>
</dbReference>
<dbReference type="CDD" id="cd02846">
    <property type="entry name" value="PAZ_argonaute_like"/>
    <property type="match status" value="1"/>
</dbReference>